<name>A0ACB9NNY5_BAUVA</name>
<reference evidence="1 2" key="1">
    <citation type="journal article" date="2022" name="DNA Res.">
        <title>Chromosomal-level genome assembly of the orchid tree Bauhinia variegata (Leguminosae; Cercidoideae) supports the allotetraploid origin hypothesis of Bauhinia.</title>
        <authorList>
            <person name="Zhong Y."/>
            <person name="Chen Y."/>
            <person name="Zheng D."/>
            <person name="Pang J."/>
            <person name="Liu Y."/>
            <person name="Luo S."/>
            <person name="Meng S."/>
            <person name="Qian L."/>
            <person name="Wei D."/>
            <person name="Dai S."/>
            <person name="Zhou R."/>
        </authorList>
    </citation>
    <scope>NUCLEOTIDE SEQUENCE [LARGE SCALE GENOMIC DNA]</scope>
    <source>
        <strain evidence="1">BV-YZ2020</strain>
    </source>
</reference>
<proteinExistence type="predicted"/>
<organism evidence="1 2">
    <name type="scientific">Bauhinia variegata</name>
    <name type="common">Purple orchid tree</name>
    <name type="synonym">Phanera variegata</name>
    <dbReference type="NCBI Taxonomy" id="167791"/>
    <lineage>
        <taxon>Eukaryota</taxon>
        <taxon>Viridiplantae</taxon>
        <taxon>Streptophyta</taxon>
        <taxon>Embryophyta</taxon>
        <taxon>Tracheophyta</taxon>
        <taxon>Spermatophyta</taxon>
        <taxon>Magnoliopsida</taxon>
        <taxon>eudicotyledons</taxon>
        <taxon>Gunneridae</taxon>
        <taxon>Pentapetalae</taxon>
        <taxon>rosids</taxon>
        <taxon>fabids</taxon>
        <taxon>Fabales</taxon>
        <taxon>Fabaceae</taxon>
        <taxon>Cercidoideae</taxon>
        <taxon>Cercideae</taxon>
        <taxon>Bauhiniinae</taxon>
        <taxon>Bauhinia</taxon>
    </lineage>
</organism>
<accession>A0ACB9NNY5</accession>
<evidence type="ECO:0000313" key="1">
    <source>
        <dbReference type="EMBL" id="KAI4338172.1"/>
    </source>
</evidence>
<keyword evidence="2" id="KW-1185">Reference proteome</keyword>
<gene>
    <name evidence="1" type="ORF">L6164_016516</name>
</gene>
<dbReference type="Proteomes" id="UP000828941">
    <property type="component" value="Chromosome 6"/>
</dbReference>
<protein>
    <submittedName>
        <fullName evidence="1">Uncharacterized protein</fullName>
    </submittedName>
</protein>
<sequence length="278" mass="31370">MFYINSSFTYCNHADENQQIEFSSPFHVDKQCYEKALGVIWDPPLEPSCSNSRDCLDWAHSTCNASATGIGKCICDTSYGWNDSTLSCTSQPTLTEVRQPPISRGNSTSRLPLILVVVLISIIILGRIIISLYVWKKKMAHKQDRESINRIQRRMFDSVRQVKDLMDLEGLEEKDNEGIGAWRLWAENRLLDLMDPSLQETVITNQFIRCAQLSLLCVQDEPGDRSTMSNVVTMLDSETPTLPNPKQPTFFMNRAFPSTGSSSKPEISLQTDSIYGEG</sequence>
<dbReference type="EMBL" id="CM039431">
    <property type="protein sequence ID" value="KAI4338172.1"/>
    <property type="molecule type" value="Genomic_DNA"/>
</dbReference>
<evidence type="ECO:0000313" key="2">
    <source>
        <dbReference type="Proteomes" id="UP000828941"/>
    </source>
</evidence>
<comment type="caution">
    <text evidence="1">The sequence shown here is derived from an EMBL/GenBank/DDBJ whole genome shotgun (WGS) entry which is preliminary data.</text>
</comment>